<evidence type="ECO:0000313" key="2">
    <source>
        <dbReference type="EMBL" id="RLV54525.1"/>
    </source>
</evidence>
<feature type="region of interest" description="Disordered" evidence="1">
    <location>
        <begin position="1"/>
        <end position="29"/>
    </location>
</feature>
<name>A0A3L8PH91_9ACTN</name>
<evidence type="ECO:0000313" key="3">
    <source>
        <dbReference type="Proteomes" id="UP000282515"/>
    </source>
</evidence>
<keyword evidence="3" id="KW-1185">Reference proteome</keyword>
<evidence type="ECO:0000256" key="1">
    <source>
        <dbReference type="SAM" id="MobiDB-lite"/>
    </source>
</evidence>
<accession>A0A3L8PH91</accession>
<feature type="compositionally biased region" description="Basic and acidic residues" evidence="1">
    <location>
        <begin position="7"/>
        <end position="18"/>
    </location>
</feature>
<protein>
    <submittedName>
        <fullName evidence="2">Uncharacterized protein</fullName>
    </submittedName>
</protein>
<gene>
    <name evidence="2" type="ORF">D9V41_15895</name>
</gene>
<dbReference type="EMBL" id="RDBF01000018">
    <property type="protein sequence ID" value="RLV54525.1"/>
    <property type="molecule type" value="Genomic_DNA"/>
</dbReference>
<reference evidence="2 3" key="1">
    <citation type="submission" date="2018-10" db="EMBL/GenBank/DDBJ databases">
        <title>Aeromicrobium sp. 9W16Y-2 whole genome shotgun sequence.</title>
        <authorList>
            <person name="Li F."/>
        </authorList>
    </citation>
    <scope>NUCLEOTIDE SEQUENCE [LARGE SCALE GENOMIC DNA]</scope>
    <source>
        <strain evidence="2 3">9W16Y-2</strain>
    </source>
</reference>
<organism evidence="2 3">
    <name type="scientific">Aeromicrobium phragmitis</name>
    <dbReference type="NCBI Taxonomy" id="2478914"/>
    <lineage>
        <taxon>Bacteria</taxon>
        <taxon>Bacillati</taxon>
        <taxon>Actinomycetota</taxon>
        <taxon>Actinomycetes</taxon>
        <taxon>Propionibacteriales</taxon>
        <taxon>Nocardioidaceae</taxon>
        <taxon>Aeromicrobium</taxon>
    </lineage>
</organism>
<dbReference type="AlphaFoldDB" id="A0A3L8PH91"/>
<comment type="caution">
    <text evidence="2">The sequence shown here is derived from an EMBL/GenBank/DDBJ whole genome shotgun (WGS) entry which is preliminary data.</text>
</comment>
<proteinExistence type="predicted"/>
<dbReference type="Proteomes" id="UP000282515">
    <property type="component" value="Unassembled WGS sequence"/>
</dbReference>
<sequence>MPSGGETDDRGGQYEERSAVAAADAGAGREEEFMSRRTRHQELHHCLALHLIMIRKCVLAASGPGADIAQPLDWPGKSIAVEVLASEPGPGGRTVEIDVGLLRRHVEAPIPVYYVADIADWNDHLDPVGYGPPPYVDEVVGVWSARSMVPWLQSRPARGVKRVDLNSLPVLGWRDFLKSFVRQSPEAAPPARLASDIPLSPSLLSDAQLAAKIADQQTDPCVGENVVFGEEVVLPLAESFIGTPPSRLYDYVPSEDGYVECDTATLKDELRRFAAETKAERPEGRDGLMVLTLPWRSQIFQSMPRAELLAPLLQMPAVPWPEYDPETVSLEEAEAMEDDPF</sequence>